<evidence type="ECO:0000313" key="2">
    <source>
        <dbReference type="EMBL" id="KAK0439651.1"/>
    </source>
</evidence>
<gene>
    <name evidence="2" type="ORF">EV421DRAFT_1737809</name>
</gene>
<feature type="transmembrane region" description="Helical" evidence="1">
    <location>
        <begin position="24"/>
        <end position="43"/>
    </location>
</feature>
<dbReference type="EMBL" id="JAUEPT010000037">
    <property type="protein sequence ID" value="KAK0439651.1"/>
    <property type="molecule type" value="Genomic_DNA"/>
</dbReference>
<keyword evidence="1" id="KW-0812">Transmembrane</keyword>
<keyword evidence="1" id="KW-0472">Membrane</keyword>
<evidence type="ECO:0000313" key="3">
    <source>
        <dbReference type="Proteomes" id="UP001175226"/>
    </source>
</evidence>
<organism evidence="2 3">
    <name type="scientific">Armillaria borealis</name>
    <dbReference type="NCBI Taxonomy" id="47425"/>
    <lineage>
        <taxon>Eukaryota</taxon>
        <taxon>Fungi</taxon>
        <taxon>Dikarya</taxon>
        <taxon>Basidiomycota</taxon>
        <taxon>Agaricomycotina</taxon>
        <taxon>Agaricomycetes</taxon>
        <taxon>Agaricomycetidae</taxon>
        <taxon>Agaricales</taxon>
        <taxon>Marasmiineae</taxon>
        <taxon>Physalacriaceae</taxon>
        <taxon>Armillaria</taxon>
    </lineage>
</organism>
<comment type="caution">
    <text evidence="2">The sequence shown here is derived from an EMBL/GenBank/DDBJ whole genome shotgun (WGS) entry which is preliminary data.</text>
</comment>
<reference evidence="2" key="1">
    <citation type="submission" date="2023-06" db="EMBL/GenBank/DDBJ databases">
        <authorList>
            <consortium name="Lawrence Berkeley National Laboratory"/>
            <person name="Ahrendt S."/>
            <person name="Sahu N."/>
            <person name="Indic B."/>
            <person name="Wong-Bajracharya J."/>
            <person name="Merenyi Z."/>
            <person name="Ke H.-M."/>
            <person name="Monk M."/>
            <person name="Kocsube S."/>
            <person name="Drula E."/>
            <person name="Lipzen A."/>
            <person name="Balint B."/>
            <person name="Henrissat B."/>
            <person name="Andreopoulos B."/>
            <person name="Martin F.M."/>
            <person name="Harder C.B."/>
            <person name="Rigling D."/>
            <person name="Ford K.L."/>
            <person name="Foster G.D."/>
            <person name="Pangilinan J."/>
            <person name="Papanicolaou A."/>
            <person name="Barry K."/>
            <person name="LaButti K."/>
            <person name="Viragh M."/>
            <person name="Koriabine M."/>
            <person name="Yan M."/>
            <person name="Riley R."/>
            <person name="Champramary S."/>
            <person name="Plett K.L."/>
            <person name="Tsai I.J."/>
            <person name="Slot J."/>
            <person name="Sipos G."/>
            <person name="Plett J."/>
            <person name="Nagy L.G."/>
            <person name="Grigoriev I.V."/>
        </authorList>
    </citation>
    <scope>NUCLEOTIDE SEQUENCE</scope>
    <source>
        <strain evidence="2">FPL87.14</strain>
    </source>
</reference>
<accession>A0AA39MLW6</accession>
<name>A0AA39MLW6_9AGAR</name>
<keyword evidence="3" id="KW-1185">Reference proteome</keyword>
<sequence>MTPDATYTQYERYQWVVAMHAEEIMYSAFRSTFSVLCIVFVYIEMKILVSSLLLCPLLPQTQDESPPWGLYNERYWNRELPSVQFNSSSAVGPYPIPLDGNALFVPCLTVPGVILGRQAVREGFLCDVDTSKDKGGKGRDVFIYHRADV</sequence>
<evidence type="ECO:0000256" key="1">
    <source>
        <dbReference type="SAM" id="Phobius"/>
    </source>
</evidence>
<protein>
    <submittedName>
        <fullName evidence="2">Uncharacterized protein</fullName>
    </submittedName>
</protein>
<dbReference type="AlphaFoldDB" id="A0AA39MLW6"/>
<keyword evidence="1" id="KW-1133">Transmembrane helix</keyword>
<dbReference type="Proteomes" id="UP001175226">
    <property type="component" value="Unassembled WGS sequence"/>
</dbReference>
<proteinExistence type="predicted"/>